<proteinExistence type="predicted"/>
<dbReference type="PANTHER" id="PTHR38765">
    <property type="entry name" value="DUF484 DOMAIN-CONTAINING PROTEIN"/>
    <property type="match status" value="1"/>
</dbReference>
<dbReference type="Pfam" id="PF04340">
    <property type="entry name" value="DUF484"/>
    <property type="match status" value="1"/>
</dbReference>
<dbReference type="InterPro" id="IPR007435">
    <property type="entry name" value="DUF484"/>
</dbReference>
<dbReference type="AlphaFoldDB" id="A0A3B0ZR92"/>
<dbReference type="PANTHER" id="PTHR38765:SF1">
    <property type="entry name" value="DUF484 DOMAIN-CONTAINING PROTEIN"/>
    <property type="match status" value="1"/>
</dbReference>
<accession>A0A3B0ZR92</accession>
<sequence length="214" mass="24297">MSSRQTNEVVEDQEKQMINYLRNHPHFFNNNPALLAELSVPHAQSGSPVSLIERQVKVLREQTLDLKAHLQELIAIARDNDDLNRRLNSLTLALLAEQDKAAFIELLKKRLHDDFSADVVALHLREGDIEPDWHDLYQVVKQRGVKCGHTAESNKRLLFGEMADSIDSVALISLDEVGLLAIGSHDREHFHRNVATDYLKQLAAMVKMILARLN</sequence>
<reference evidence="1" key="1">
    <citation type="submission" date="2018-06" db="EMBL/GenBank/DDBJ databases">
        <authorList>
            <person name="Zhirakovskaya E."/>
        </authorList>
    </citation>
    <scope>NUCLEOTIDE SEQUENCE</scope>
</reference>
<gene>
    <name evidence="1" type="ORF">MNBD_GAMMA18-2284</name>
</gene>
<dbReference type="EMBL" id="UOFP01000300">
    <property type="protein sequence ID" value="VAW89962.1"/>
    <property type="molecule type" value="Genomic_DNA"/>
</dbReference>
<dbReference type="InterPro" id="IPR029016">
    <property type="entry name" value="GAF-like_dom_sf"/>
</dbReference>
<evidence type="ECO:0000313" key="1">
    <source>
        <dbReference type="EMBL" id="VAW89962.1"/>
    </source>
</evidence>
<dbReference type="Gene3D" id="3.30.450.40">
    <property type="match status" value="1"/>
</dbReference>
<organism evidence="1">
    <name type="scientific">hydrothermal vent metagenome</name>
    <dbReference type="NCBI Taxonomy" id="652676"/>
    <lineage>
        <taxon>unclassified sequences</taxon>
        <taxon>metagenomes</taxon>
        <taxon>ecological metagenomes</taxon>
    </lineage>
</organism>
<protein>
    <recommendedName>
        <fullName evidence="2">DUF484 domain-containing protein</fullName>
    </recommendedName>
</protein>
<name>A0A3B0ZR92_9ZZZZ</name>
<evidence type="ECO:0008006" key="2">
    <source>
        <dbReference type="Google" id="ProtNLM"/>
    </source>
</evidence>